<protein>
    <submittedName>
        <fullName evidence="4">Helix-turn-helix transcriptional regulator</fullName>
    </submittedName>
</protein>
<dbReference type="Gene3D" id="1.10.260.40">
    <property type="entry name" value="lambda repressor-like DNA-binding domains"/>
    <property type="match status" value="1"/>
</dbReference>
<evidence type="ECO:0000313" key="4">
    <source>
        <dbReference type="EMBL" id="HIU43552.1"/>
    </source>
</evidence>
<dbReference type="GO" id="GO:0003677">
    <property type="term" value="F:DNA binding"/>
    <property type="evidence" value="ECO:0007669"/>
    <property type="project" value="UniProtKB-KW"/>
</dbReference>
<feature type="domain" description="HTH cro/C1-type" evidence="3">
    <location>
        <begin position="9"/>
        <end position="63"/>
    </location>
</feature>
<reference evidence="4" key="1">
    <citation type="submission" date="2020-10" db="EMBL/GenBank/DDBJ databases">
        <authorList>
            <person name="Gilroy R."/>
        </authorList>
    </citation>
    <scope>NUCLEOTIDE SEQUENCE</scope>
    <source>
        <strain evidence="4">CHK191-8634</strain>
    </source>
</reference>
<organism evidence="4 5">
    <name type="scientific">Candidatus Ventrousia excrementavium</name>
    <dbReference type="NCBI Taxonomy" id="2840961"/>
    <lineage>
        <taxon>Bacteria</taxon>
        <taxon>Bacillati</taxon>
        <taxon>Bacillota</taxon>
        <taxon>Clostridia</taxon>
        <taxon>Eubacteriales</taxon>
        <taxon>Clostridiaceae</taxon>
        <taxon>Clostridiaceae incertae sedis</taxon>
        <taxon>Candidatus Ventrousia</taxon>
    </lineage>
</organism>
<reference evidence="4" key="2">
    <citation type="journal article" date="2021" name="PeerJ">
        <title>Extensive microbial diversity within the chicken gut microbiome revealed by metagenomics and culture.</title>
        <authorList>
            <person name="Gilroy R."/>
            <person name="Ravi A."/>
            <person name="Getino M."/>
            <person name="Pursley I."/>
            <person name="Horton D.L."/>
            <person name="Alikhan N.F."/>
            <person name="Baker D."/>
            <person name="Gharbi K."/>
            <person name="Hall N."/>
            <person name="Watson M."/>
            <person name="Adriaenssens E.M."/>
            <person name="Foster-Nyarko E."/>
            <person name="Jarju S."/>
            <person name="Secka A."/>
            <person name="Antonio M."/>
            <person name="Oren A."/>
            <person name="Chaudhuri R.R."/>
            <person name="La Ragione R."/>
            <person name="Hildebrand F."/>
            <person name="Pallen M.J."/>
        </authorList>
    </citation>
    <scope>NUCLEOTIDE SEQUENCE</scope>
    <source>
        <strain evidence="4">CHK191-8634</strain>
    </source>
</reference>
<dbReference type="InterPro" id="IPR010982">
    <property type="entry name" value="Lambda_DNA-bd_dom_sf"/>
</dbReference>
<dbReference type="InterPro" id="IPR001387">
    <property type="entry name" value="Cro/C1-type_HTH"/>
</dbReference>
<feature type="transmembrane region" description="Helical" evidence="2">
    <location>
        <begin position="121"/>
        <end position="146"/>
    </location>
</feature>
<keyword evidence="2" id="KW-0472">Membrane</keyword>
<keyword evidence="2" id="KW-1133">Transmembrane helix</keyword>
<dbReference type="PANTHER" id="PTHR46558">
    <property type="entry name" value="TRACRIPTIONAL REGULATORY PROTEIN-RELATED-RELATED"/>
    <property type="match status" value="1"/>
</dbReference>
<keyword evidence="2" id="KW-0812">Transmembrane</keyword>
<gene>
    <name evidence="4" type="ORF">IAB67_04560</name>
</gene>
<dbReference type="SUPFAM" id="SSF47413">
    <property type="entry name" value="lambda repressor-like DNA-binding domains"/>
    <property type="match status" value="1"/>
</dbReference>
<dbReference type="Proteomes" id="UP000824073">
    <property type="component" value="Unassembled WGS sequence"/>
</dbReference>
<dbReference type="SMART" id="SM00530">
    <property type="entry name" value="HTH_XRE"/>
    <property type="match status" value="1"/>
</dbReference>
<dbReference type="EMBL" id="DVMR01000038">
    <property type="protein sequence ID" value="HIU43552.1"/>
    <property type="molecule type" value="Genomic_DNA"/>
</dbReference>
<dbReference type="PROSITE" id="PS50943">
    <property type="entry name" value="HTH_CROC1"/>
    <property type="match status" value="1"/>
</dbReference>
<dbReference type="PANTHER" id="PTHR46558:SF4">
    <property type="entry name" value="DNA-BIDING PHAGE PROTEIN"/>
    <property type="match status" value="1"/>
</dbReference>
<dbReference type="CDD" id="cd00093">
    <property type="entry name" value="HTH_XRE"/>
    <property type="match status" value="1"/>
</dbReference>
<evidence type="ECO:0000313" key="5">
    <source>
        <dbReference type="Proteomes" id="UP000824073"/>
    </source>
</evidence>
<evidence type="ECO:0000259" key="3">
    <source>
        <dbReference type="PROSITE" id="PS50943"/>
    </source>
</evidence>
<feature type="transmembrane region" description="Helical" evidence="2">
    <location>
        <begin position="80"/>
        <end position="101"/>
    </location>
</feature>
<proteinExistence type="predicted"/>
<name>A0A9D1IWS4_9CLOT</name>
<feature type="transmembrane region" description="Helical" evidence="2">
    <location>
        <begin position="158"/>
        <end position="176"/>
    </location>
</feature>
<evidence type="ECO:0000256" key="1">
    <source>
        <dbReference type="ARBA" id="ARBA00023125"/>
    </source>
</evidence>
<keyword evidence="1" id="KW-0238">DNA-binding</keyword>
<comment type="caution">
    <text evidence="4">The sequence shown here is derived from an EMBL/GenBank/DDBJ whole genome shotgun (WGS) entry which is preliminary data.</text>
</comment>
<accession>A0A9D1IWS4</accession>
<dbReference type="AlphaFoldDB" id="A0A9D1IWS4"/>
<sequence length="224" mass="25003">MSREIGKNIRRLRTEKGMTQEELAQQLHVTRQAVSLWETGKSLPDVEMLQSVGELFGQDLQSMLGSAPTAGEKRRRALKIAGLAGVMALGLAVLLALEVIIEWGMNQWNVTLPILAMRLRSANVAVITPAVQCLWGWCGIRLVLHWAGRWPARRWQQWVLAAGAALCTVYFAAALIDELYIYGVPTIFRLHHWVSGINDRPGLFVIFGISLGQWPGRQAKVLQK</sequence>
<evidence type="ECO:0000256" key="2">
    <source>
        <dbReference type="SAM" id="Phobius"/>
    </source>
</evidence>
<dbReference type="Pfam" id="PF01381">
    <property type="entry name" value="HTH_3"/>
    <property type="match status" value="1"/>
</dbReference>